<keyword evidence="3" id="KW-1003">Cell membrane</keyword>
<keyword evidence="6 7" id="KW-0472">Membrane</keyword>
<dbReference type="GO" id="GO:0005886">
    <property type="term" value="C:plasma membrane"/>
    <property type="evidence" value="ECO:0007669"/>
    <property type="project" value="UniProtKB-SubCell"/>
</dbReference>
<dbReference type="SUPFAM" id="SSF82689">
    <property type="entry name" value="Mechanosensitive channel protein MscS (YggB), C-terminal domain"/>
    <property type="match status" value="1"/>
</dbReference>
<evidence type="ECO:0000256" key="5">
    <source>
        <dbReference type="ARBA" id="ARBA00022989"/>
    </source>
</evidence>
<dbReference type="InterPro" id="IPR049278">
    <property type="entry name" value="MS_channel_C"/>
</dbReference>
<feature type="domain" description="Mechanosensitive ion channel MscS" evidence="8">
    <location>
        <begin position="189"/>
        <end position="256"/>
    </location>
</feature>
<feature type="domain" description="Mechanosensitive ion channel MscS C-terminal" evidence="9">
    <location>
        <begin position="266"/>
        <end position="348"/>
    </location>
</feature>
<accession>A0A382P148</accession>
<feature type="non-terminal residue" evidence="10">
    <location>
        <position position="348"/>
    </location>
</feature>
<feature type="transmembrane region" description="Helical" evidence="7">
    <location>
        <begin position="98"/>
        <end position="124"/>
    </location>
</feature>
<gene>
    <name evidence="10" type="ORF">METZ01_LOCUS319169</name>
</gene>
<evidence type="ECO:0000256" key="7">
    <source>
        <dbReference type="SAM" id="Phobius"/>
    </source>
</evidence>
<reference evidence="10" key="1">
    <citation type="submission" date="2018-05" db="EMBL/GenBank/DDBJ databases">
        <authorList>
            <person name="Lanie J.A."/>
            <person name="Ng W.-L."/>
            <person name="Kazmierczak K.M."/>
            <person name="Andrzejewski T.M."/>
            <person name="Davidsen T.M."/>
            <person name="Wayne K.J."/>
            <person name="Tettelin H."/>
            <person name="Glass J.I."/>
            <person name="Rusch D."/>
            <person name="Podicherti R."/>
            <person name="Tsui H.-C.T."/>
            <person name="Winkler M.E."/>
        </authorList>
    </citation>
    <scope>NUCLEOTIDE SEQUENCE</scope>
</reference>
<dbReference type="InterPro" id="IPR006685">
    <property type="entry name" value="MscS_channel_2nd"/>
</dbReference>
<dbReference type="Gene3D" id="2.30.30.60">
    <property type="match status" value="1"/>
</dbReference>
<proteinExistence type="inferred from homology"/>
<dbReference type="SUPFAM" id="SSF50182">
    <property type="entry name" value="Sm-like ribonucleoproteins"/>
    <property type="match status" value="1"/>
</dbReference>
<name>A0A382P148_9ZZZZ</name>
<dbReference type="Pfam" id="PF21082">
    <property type="entry name" value="MS_channel_3rd"/>
    <property type="match status" value="1"/>
</dbReference>
<dbReference type="GO" id="GO:0008381">
    <property type="term" value="F:mechanosensitive monoatomic ion channel activity"/>
    <property type="evidence" value="ECO:0007669"/>
    <property type="project" value="InterPro"/>
</dbReference>
<dbReference type="PANTHER" id="PTHR30221:SF1">
    <property type="entry name" value="SMALL-CONDUCTANCE MECHANOSENSITIVE CHANNEL"/>
    <property type="match status" value="1"/>
</dbReference>
<keyword evidence="4 7" id="KW-0812">Transmembrane</keyword>
<evidence type="ECO:0000259" key="9">
    <source>
        <dbReference type="Pfam" id="PF21082"/>
    </source>
</evidence>
<protein>
    <recommendedName>
        <fullName evidence="11">Mechanosensitive ion channel inner membrane domain-containing protein</fullName>
    </recommendedName>
</protein>
<evidence type="ECO:0000256" key="2">
    <source>
        <dbReference type="ARBA" id="ARBA00008017"/>
    </source>
</evidence>
<evidence type="ECO:0000256" key="3">
    <source>
        <dbReference type="ARBA" id="ARBA00022475"/>
    </source>
</evidence>
<feature type="transmembrane region" description="Helical" evidence="7">
    <location>
        <begin position="74"/>
        <end position="92"/>
    </location>
</feature>
<keyword evidence="5 7" id="KW-1133">Transmembrane helix</keyword>
<dbReference type="EMBL" id="UINC01103720">
    <property type="protein sequence ID" value="SVC66315.1"/>
    <property type="molecule type" value="Genomic_DNA"/>
</dbReference>
<comment type="subcellular location">
    <subcellularLocation>
        <location evidence="1">Cell membrane</location>
        <topology evidence="1">Multi-pass membrane protein</topology>
    </subcellularLocation>
</comment>
<dbReference type="Pfam" id="PF00924">
    <property type="entry name" value="MS_channel_2nd"/>
    <property type="match status" value="1"/>
</dbReference>
<dbReference type="AlphaFoldDB" id="A0A382P148"/>
<evidence type="ECO:0000256" key="6">
    <source>
        <dbReference type="ARBA" id="ARBA00023136"/>
    </source>
</evidence>
<dbReference type="InterPro" id="IPR045275">
    <property type="entry name" value="MscS_archaea/bacteria_type"/>
</dbReference>
<comment type="similarity">
    <text evidence="2">Belongs to the MscS (TC 1.A.23) family.</text>
</comment>
<evidence type="ECO:0000256" key="4">
    <source>
        <dbReference type="ARBA" id="ARBA00022692"/>
    </source>
</evidence>
<dbReference type="PANTHER" id="PTHR30221">
    <property type="entry name" value="SMALL-CONDUCTANCE MECHANOSENSITIVE CHANNEL"/>
    <property type="match status" value="1"/>
</dbReference>
<dbReference type="Gene3D" id="3.30.70.100">
    <property type="match status" value="1"/>
</dbReference>
<evidence type="ECO:0008006" key="11">
    <source>
        <dbReference type="Google" id="ProtNLM"/>
    </source>
</evidence>
<feature type="transmembrane region" description="Helical" evidence="7">
    <location>
        <begin position="144"/>
        <end position="163"/>
    </location>
</feature>
<dbReference type="InterPro" id="IPR023408">
    <property type="entry name" value="MscS_beta-dom_sf"/>
</dbReference>
<organism evidence="10">
    <name type="scientific">marine metagenome</name>
    <dbReference type="NCBI Taxonomy" id="408172"/>
    <lineage>
        <taxon>unclassified sequences</taxon>
        <taxon>metagenomes</taxon>
        <taxon>ecological metagenomes</taxon>
    </lineage>
</organism>
<dbReference type="InterPro" id="IPR011066">
    <property type="entry name" value="MscS_channel_C_sf"/>
</dbReference>
<evidence type="ECO:0000313" key="10">
    <source>
        <dbReference type="EMBL" id="SVC66315.1"/>
    </source>
</evidence>
<sequence length="348" mass="39314">MLVFSPNFAPMTDYLELFINLIKQPLIQAVLYIIGSLVVAKLADWIIRTVLSRLANQTSSTIDDRIIQILHRPIYYSILFMGLGISIKLLQLPDIITFVFIGLFKSIAILIWSVALFQAFMHFINWYSQQSKGKSIVQTHTLPLFDNVGKVIIFMVAGYFIFISWGVNVTGWLASTTIVAMVVALAAKDTVANLFAGFFIMADTPYKLDDYINLDGGERGYVKHIGLRSTRIMTRDDIEITLPNSLIANSKIINESGGPKENERLRIPISVAYGSDIDKVRSLLTEISKASESVCENPAPRVRFRSFGDSGLIFQLLFWIEKPEDRGRIVDEINSTIYKRFIDENIEI</sequence>
<feature type="transmembrane region" description="Helical" evidence="7">
    <location>
        <begin position="26"/>
        <end position="47"/>
    </location>
</feature>
<dbReference type="InterPro" id="IPR010920">
    <property type="entry name" value="LSM_dom_sf"/>
</dbReference>
<dbReference type="Gene3D" id="1.10.287.1260">
    <property type="match status" value="1"/>
</dbReference>
<evidence type="ECO:0000259" key="8">
    <source>
        <dbReference type="Pfam" id="PF00924"/>
    </source>
</evidence>
<evidence type="ECO:0000256" key="1">
    <source>
        <dbReference type="ARBA" id="ARBA00004651"/>
    </source>
</evidence>